<reference evidence="5" key="1">
    <citation type="submission" date="2016-06" db="UniProtKB">
        <authorList>
            <consortium name="WormBaseParasite"/>
        </authorList>
    </citation>
    <scope>IDENTIFICATION</scope>
</reference>
<protein>
    <submittedName>
        <fullName evidence="5">Ig-like domain-containing protein</fullName>
    </submittedName>
</protein>
<gene>
    <name evidence="3" type="ORF">ECPE_LOCUS136</name>
</gene>
<evidence type="ECO:0000256" key="1">
    <source>
        <dbReference type="SAM" id="MobiDB-lite"/>
    </source>
</evidence>
<proteinExistence type="predicted"/>
<organism evidence="5">
    <name type="scientific">Echinostoma caproni</name>
    <dbReference type="NCBI Taxonomy" id="27848"/>
    <lineage>
        <taxon>Eukaryota</taxon>
        <taxon>Metazoa</taxon>
        <taxon>Spiralia</taxon>
        <taxon>Lophotrochozoa</taxon>
        <taxon>Platyhelminthes</taxon>
        <taxon>Trematoda</taxon>
        <taxon>Digenea</taxon>
        <taxon>Plagiorchiida</taxon>
        <taxon>Echinostomata</taxon>
        <taxon>Echinostomatoidea</taxon>
        <taxon>Echinostomatidae</taxon>
        <taxon>Echinostoma</taxon>
    </lineage>
</organism>
<dbReference type="EMBL" id="UZAN01000368">
    <property type="protein sequence ID" value="VDP19163.1"/>
    <property type="molecule type" value="Genomic_DNA"/>
</dbReference>
<evidence type="ECO:0000313" key="4">
    <source>
        <dbReference type="Proteomes" id="UP000272942"/>
    </source>
</evidence>
<accession>A0A182ZZK1</accession>
<feature type="region of interest" description="Disordered" evidence="1">
    <location>
        <begin position="241"/>
        <end position="261"/>
    </location>
</feature>
<dbReference type="Proteomes" id="UP000272942">
    <property type="component" value="Unassembled WGS sequence"/>
</dbReference>
<name>A0A182ZZK1_9TREM</name>
<keyword evidence="4" id="KW-1185">Reference proteome</keyword>
<sequence>MKIRYTGKPDGHELNRGTILTSSRCLVLAPVPLVLICALVRICSQKRHLDLAEEGDLGRWRDSATCPNVAVLVDGAGLGDHPSKRIKLAKVFWTGRRQRRGPQYGPVRTLSSVPEVDERELELHSSLNLPSNTEWVQSNADLRNTTTVDGDDQETPGRTTNSGSPKLIKSNLMPSPNPKGRLAKSHSLTPLQEIGGFALYSNPVEPMIEITRTRRRTRDDPESQETAERRRRFLCWSVLTNPGSSSSTSSRSSSSSSSCSNCREAGKSTILRSRSCNDLSNIWSPGPPEFVELQTLNVKKELVFKTANQNGTQSCALKNACPLLNSPGSGWSYSNLRDSDDRPTENSTEIEFPKHTDSPSQTTHAFRVVAQLSNPPQSSEPQSAGGPTELTVESSHEPKELSVVQEWIEQSTEPSVNFESHRTDPVDTRSGSRDRLLLLHRAQSPANDED</sequence>
<dbReference type="AlphaFoldDB" id="A0A182ZZK1"/>
<feature type="compositionally biased region" description="Polar residues" evidence="1">
    <location>
        <begin position="408"/>
        <end position="418"/>
    </location>
</feature>
<feature type="region of interest" description="Disordered" evidence="1">
    <location>
        <begin position="373"/>
        <end position="450"/>
    </location>
</feature>
<keyword evidence="2" id="KW-0472">Membrane</keyword>
<feature type="transmembrane region" description="Helical" evidence="2">
    <location>
        <begin position="21"/>
        <end position="42"/>
    </location>
</feature>
<evidence type="ECO:0000256" key="2">
    <source>
        <dbReference type="SAM" id="Phobius"/>
    </source>
</evidence>
<evidence type="ECO:0000313" key="3">
    <source>
        <dbReference type="EMBL" id="VDP19163.1"/>
    </source>
</evidence>
<dbReference type="WBParaSite" id="ECPE_0000013501-mRNA-1">
    <property type="protein sequence ID" value="ECPE_0000013501-mRNA-1"/>
    <property type="gene ID" value="ECPE_0000013501"/>
</dbReference>
<feature type="compositionally biased region" description="Low complexity" evidence="1">
    <location>
        <begin position="244"/>
        <end position="260"/>
    </location>
</feature>
<feature type="compositionally biased region" description="Polar residues" evidence="1">
    <location>
        <begin position="373"/>
        <end position="382"/>
    </location>
</feature>
<reference evidence="3 4" key="2">
    <citation type="submission" date="2018-11" db="EMBL/GenBank/DDBJ databases">
        <authorList>
            <consortium name="Pathogen Informatics"/>
        </authorList>
    </citation>
    <scope>NUCLEOTIDE SEQUENCE [LARGE SCALE GENOMIC DNA]</scope>
    <source>
        <strain evidence="3 4">Egypt</strain>
    </source>
</reference>
<feature type="compositionally biased region" description="Basic and acidic residues" evidence="1">
    <location>
        <begin position="419"/>
        <end position="437"/>
    </location>
</feature>
<evidence type="ECO:0000313" key="5">
    <source>
        <dbReference type="WBParaSite" id="ECPE_0000013501-mRNA-1"/>
    </source>
</evidence>
<feature type="region of interest" description="Disordered" evidence="1">
    <location>
        <begin position="144"/>
        <end position="184"/>
    </location>
</feature>
<keyword evidence="2" id="KW-0812">Transmembrane</keyword>
<dbReference type="OrthoDB" id="6271187at2759"/>
<feature type="region of interest" description="Disordered" evidence="1">
    <location>
        <begin position="332"/>
        <end position="361"/>
    </location>
</feature>
<keyword evidence="2" id="KW-1133">Transmembrane helix</keyword>